<dbReference type="EMBL" id="UPHU01000001">
    <property type="protein sequence ID" value="VBA46925.1"/>
    <property type="molecule type" value="Genomic_DNA"/>
</dbReference>
<dbReference type="GO" id="GO:0006635">
    <property type="term" value="P:fatty acid beta-oxidation"/>
    <property type="evidence" value="ECO:0007669"/>
    <property type="project" value="TreeGrafter"/>
</dbReference>
<dbReference type="Proteomes" id="UP000268285">
    <property type="component" value="Unassembled WGS sequence"/>
</dbReference>
<keyword evidence="3" id="KW-0456">Lyase</keyword>
<dbReference type="RefSeq" id="WP_036398894.1">
    <property type="nucleotide sequence ID" value="NZ_JAIENV010000012.1"/>
</dbReference>
<dbReference type="InterPro" id="IPR001753">
    <property type="entry name" value="Enoyl-CoA_hydra/iso"/>
</dbReference>
<dbReference type="PANTHER" id="PTHR11941">
    <property type="entry name" value="ENOYL-COA HYDRATASE-RELATED"/>
    <property type="match status" value="1"/>
</dbReference>
<accession>A0A498QLH5</accession>
<dbReference type="SUPFAM" id="SSF52096">
    <property type="entry name" value="ClpP/crotonase"/>
    <property type="match status" value="1"/>
</dbReference>
<dbReference type="InterPro" id="IPR029045">
    <property type="entry name" value="ClpP/crotonase-like_dom_sf"/>
</dbReference>
<dbReference type="CDD" id="cd06558">
    <property type="entry name" value="crotonase-like"/>
    <property type="match status" value="1"/>
</dbReference>
<dbReference type="GO" id="GO:0018812">
    <property type="term" value="F:3-hydroxyacyl-CoA dehydratase activity"/>
    <property type="evidence" value="ECO:0007669"/>
    <property type="project" value="UniProtKB-EC"/>
</dbReference>
<dbReference type="AlphaFoldDB" id="A0A498QLH5"/>
<feature type="compositionally biased region" description="Low complexity" evidence="2">
    <location>
        <begin position="297"/>
        <end position="317"/>
    </location>
</feature>
<gene>
    <name evidence="3" type="primary">crt_2</name>
    <name evidence="3" type="ORF">LAUMK142_00528</name>
</gene>
<name>A0A498QLH5_9MYCO</name>
<dbReference type="Gene3D" id="3.90.226.10">
    <property type="entry name" value="2-enoyl-CoA Hydratase, Chain A, domain 1"/>
    <property type="match status" value="1"/>
</dbReference>
<proteinExistence type="predicted"/>
<evidence type="ECO:0000256" key="1">
    <source>
        <dbReference type="ARBA" id="ARBA00023098"/>
    </source>
</evidence>
<evidence type="ECO:0000313" key="3">
    <source>
        <dbReference type="EMBL" id="VBA46925.1"/>
    </source>
</evidence>
<keyword evidence="4" id="KW-1185">Reference proteome</keyword>
<dbReference type="Pfam" id="PF00378">
    <property type="entry name" value="ECH_1"/>
    <property type="match status" value="1"/>
</dbReference>
<keyword evidence="1" id="KW-0443">Lipid metabolism</keyword>
<protein>
    <submittedName>
        <fullName evidence="3">Short-chain-enoyl-CoA hydratase</fullName>
        <ecNumber evidence="3">4.2.1.150</ecNumber>
    </submittedName>
</protein>
<organism evidence="3 4">
    <name type="scientific">Mycobacterium pseudokansasii</name>
    <dbReference type="NCBI Taxonomy" id="2341080"/>
    <lineage>
        <taxon>Bacteria</taxon>
        <taxon>Bacillati</taxon>
        <taxon>Actinomycetota</taxon>
        <taxon>Actinomycetes</taxon>
        <taxon>Mycobacteriales</taxon>
        <taxon>Mycobacteriaceae</taxon>
        <taxon>Mycobacterium</taxon>
    </lineage>
</organism>
<sequence>MYQDYRLIRICSANGVCRATIDHPPINVLDMPLLTEIDRLLREVAGDDGVRVLIVDSADPEFFIAHADVSLLGDLHFRPESADTALHDELSFLHAMTERIRTLPKATIAVVEGICGGASCEFVMAFDMRYAALGTTVLGHPEVSVGIIPGGGGTQRLPRLVGRGRALEVILGCQDVDAATAEAWGYINRALPADELRGFVDTLAARIASCPPAAIAAAKRAVDAALDQRLDVATGLRIEDQLLRKTLAEPAARRLLRAIIDAGAQTRDFELGTAPKPPARPSRRGTQPRISESPSALTLTGTTSPSCTSPASSILAN</sequence>
<evidence type="ECO:0000313" key="4">
    <source>
        <dbReference type="Proteomes" id="UP000268285"/>
    </source>
</evidence>
<feature type="compositionally biased region" description="Polar residues" evidence="2">
    <location>
        <begin position="284"/>
        <end position="296"/>
    </location>
</feature>
<feature type="region of interest" description="Disordered" evidence="2">
    <location>
        <begin position="268"/>
        <end position="317"/>
    </location>
</feature>
<evidence type="ECO:0000256" key="2">
    <source>
        <dbReference type="SAM" id="MobiDB-lite"/>
    </source>
</evidence>
<dbReference type="PANTHER" id="PTHR11941:SF54">
    <property type="entry name" value="ENOYL-COA HYDRATASE, MITOCHONDRIAL"/>
    <property type="match status" value="1"/>
</dbReference>
<dbReference type="OrthoDB" id="9775794at2"/>
<reference evidence="3 4" key="1">
    <citation type="submission" date="2018-09" db="EMBL/GenBank/DDBJ databases">
        <authorList>
            <person name="Tagini F."/>
        </authorList>
    </citation>
    <scope>NUCLEOTIDE SEQUENCE [LARGE SCALE GENOMIC DNA]</scope>
    <source>
        <strain evidence="3 4">MK142</strain>
    </source>
</reference>
<dbReference type="EC" id="4.2.1.150" evidence="3"/>